<protein>
    <submittedName>
        <fullName evidence="1">Uncharacterized protein</fullName>
    </submittedName>
</protein>
<evidence type="ECO:0000313" key="1">
    <source>
        <dbReference type="EMBL" id="CCX30226.1"/>
    </source>
</evidence>
<evidence type="ECO:0000313" key="2">
    <source>
        <dbReference type="Proteomes" id="UP000018144"/>
    </source>
</evidence>
<accession>U4LSE8</accession>
<organism evidence="1 2">
    <name type="scientific">Pyronema omphalodes (strain CBS 100304)</name>
    <name type="common">Pyronema confluens</name>
    <dbReference type="NCBI Taxonomy" id="1076935"/>
    <lineage>
        <taxon>Eukaryota</taxon>
        <taxon>Fungi</taxon>
        <taxon>Dikarya</taxon>
        <taxon>Ascomycota</taxon>
        <taxon>Pezizomycotina</taxon>
        <taxon>Pezizomycetes</taxon>
        <taxon>Pezizales</taxon>
        <taxon>Pyronemataceae</taxon>
        <taxon>Pyronema</taxon>
    </lineage>
</organism>
<dbReference type="EMBL" id="HF935428">
    <property type="protein sequence ID" value="CCX30226.1"/>
    <property type="molecule type" value="Genomic_DNA"/>
</dbReference>
<dbReference type="AlphaFoldDB" id="U4LSE8"/>
<sequence length="186" mass="21800">MLPKPPLLLMRYTCGCIENTTSRGIDPYIVTLDNIASGYWVNEKLPCRICRNLVHRDQHPKVRWMSKQKARWEKLKGKGKGRAENTATKFIEADEEIVRVPEIPSRIEIMRGPEIVQMPEIQEIRQIPGPKIWHALTTFPTLYEELEGDPFRDFDGDYTTPTLTSPRPDIVETVDKRKGPWWKWWE</sequence>
<name>U4LSE8_PYROM</name>
<dbReference type="Proteomes" id="UP000018144">
    <property type="component" value="Unassembled WGS sequence"/>
</dbReference>
<keyword evidence="2" id="KW-1185">Reference proteome</keyword>
<gene>
    <name evidence="1" type="ORF">PCON_08328</name>
</gene>
<proteinExistence type="predicted"/>
<reference evidence="1 2" key="1">
    <citation type="journal article" date="2013" name="PLoS Genet.">
        <title>The genome and development-dependent transcriptomes of Pyronema confluens: a window into fungal evolution.</title>
        <authorList>
            <person name="Traeger S."/>
            <person name="Altegoer F."/>
            <person name="Freitag M."/>
            <person name="Gabaldon T."/>
            <person name="Kempken F."/>
            <person name="Kumar A."/>
            <person name="Marcet-Houben M."/>
            <person name="Poggeler S."/>
            <person name="Stajich J.E."/>
            <person name="Nowrousian M."/>
        </authorList>
    </citation>
    <scope>NUCLEOTIDE SEQUENCE [LARGE SCALE GENOMIC DNA]</scope>
    <source>
        <strain evidence="2">CBS 100304</strain>
        <tissue evidence="1">Vegetative mycelium</tissue>
    </source>
</reference>